<dbReference type="Pfam" id="PF07702">
    <property type="entry name" value="UTRA"/>
    <property type="match status" value="1"/>
</dbReference>
<dbReference type="SUPFAM" id="SSF46785">
    <property type="entry name" value="Winged helix' DNA-binding domain"/>
    <property type="match status" value="1"/>
</dbReference>
<dbReference type="EMBL" id="JASBQV010000012">
    <property type="protein sequence ID" value="MDI3235213.1"/>
    <property type="molecule type" value="Genomic_DNA"/>
</dbReference>
<sequence length="244" mass="27597">MENNQSLHSYIKEELLERIKSGLYQAGQQLPTEYELCEDFDVSRTTVRAALNQLTLEGYLIRQQGKGTFVADQKVRQTLSDTPNTYTEQLAVQGKRGHVAAVDLTVVPANAAIVAKLNVKLNDPIQRIERIRRANDEPTQYEISYIPWHIAPGITKKQAEHSLYTTLRETFAISVAKTTESLEITLADERISAHLDCELGMPCFYIETVAENKDGEPIEYSRSYFRGDKTNFVIERHYAAGDAL</sequence>
<evidence type="ECO:0000313" key="6">
    <source>
        <dbReference type="Proteomes" id="UP001243286"/>
    </source>
</evidence>
<organism evidence="5 6">
    <name type="scientific">Exiguobacterium antarcticum</name>
    <dbReference type="NCBI Taxonomy" id="132920"/>
    <lineage>
        <taxon>Bacteria</taxon>
        <taxon>Bacillati</taxon>
        <taxon>Bacillota</taxon>
        <taxon>Bacilli</taxon>
        <taxon>Bacillales</taxon>
        <taxon>Bacillales Family XII. Incertae Sedis</taxon>
        <taxon>Exiguobacterium</taxon>
    </lineage>
</organism>
<evidence type="ECO:0000256" key="3">
    <source>
        <dbReference type="ARBA" id="ARBA00023163"/>
    </source>
</evidence>
<dbReference type="PANTHER" id="PTHR44846:SF1">
    <property type="entry name" value="MANNOSYL-D-GLYCERATE TRANSPORT_METABOLISM SYSTEM REPRESSOR MNGR-RELATED"/>
    <property type="match status" value="1"/>
</dbReference>
<dbReference type="InterPro" id="IPR050679">
    <property type="entry name" value="Bact_HTH_transcr_reg"/>
</dbReference>
<proteinExistence type="predicted"/>
<reference evidence="5 6" key="1">
    <citation type="submission" date="2023-04" db="EMBL/GenBank/DDBJ databases">
        <title>Antarctic isolates genomes.</title>
        <authorList>
            <person name="Dimov S.G."/>
        </authorList>
    </citation>
    <scope>NUCLEOTIDE SEQUENCE [LARGE SCALE GENOMIC DNA]</scope>
    <source>
        <strain evidence="5 6">AL19</strain>
    </source>
</reference>
<dbReference type="SUPFAM" id="SSF64288">
    <property type="entry name" value="Chorismate lyase-like"/>
    <property type="match status" value="1"/>
</dbReference>
<dbReference type="CDD" id="cd07377">
    <property type="entry name" value="WHTH_GntR"/>
    <property type="match status" value="1"/>
</dbReference>
<keyword evidence="6" id="KW-1185">Reference proteome</keyword>
<dbReference type="RefSeq" id="WP_282356437.1">
    <property type="nucleotide sequence ID" value="NZ_JASBQV010000012.1"/>
</dbReference>
<evidence type="ECO:0000313" key="5">
    <source>
        <dbReference type="EMBL" id="MDI3235213.1"/>
    </source>
</evidence>
<keyword evidence="1" id="KW-0805">Transcription regulation</keyword>
<dbReference type="SMART" id="SM00345">
    <property type="entry name" value="HTH_GNTR"/>
    <property type="match status" value="1"/>
</dbReference>
<dbReference type="Gene3D" id="3.40.1410.10">
    <property type="entry name" value="Chorismate lyase-like"/>
    <property type="match status" value="1"/>
</dbReference>
<dbReference type="Pfam" id="PF00392">
    <property type="entry name" value="GntR"/>
    <property type="match status" value="1"/>
</dbReference>
<dbReference type="PRINTS" id="PR00035">
    <property type="entry name" value="HTHGNTR"/>
</dbReference>
<dbReference type="PROSITE" id="PS50949">
    <property type="entry name" value="HTH_GNTR"/>
    <property type="match status" value="1"/>
</dbReference>
<dbReference type="InterPro" id="IPR036390">
    <property type="entry name" value="WH_DNA-bd_sf"/>
</dbReference>
<dbReference type="Gene3D" id="1.10.10.10">
    <property type="entry name" value="Winged helix-like DNA-binding domain superfamily/Winged helix DNA-binding domain"/>
    <property type="match status" value="1"/>
</dbReference>
<feature type="domain" description="HTH gntR-type" evidence="4">
    <location>
        <begin position="5"/>
        <end position="73"/>
    </location>
</feature>
<evidence type="ECO:0000256" key="2">
    <source>
        <dbReference type="ARBA" id="ARBA00023125"/>
    </source>
</evidence>
<dbReference type="SMART" id="SM00866">
    <property type="entry name" value="UTRA"/>
    <property type="match status" value="1"/>
</dbReference>
<dbReference type="InterPro" id="IPR000524">
    <property type="entry name" value="Tscrpt_reg_HTH_GntR"/>
</dbReference>
<keyword evidence="2" id="KW-0238">DNA-binding</keyword>
<comment type="caution">
    <text evidence="5">The sequence shown here is derived from an EMBL/GenBank/DDBJ whole genome shotgun (WGS) entry which is preliminary data.</text>
</comment>
<gene>
    <name evidence="5" type="ORF">QK289_09360</name>
</gene>
<dbReference type="InterPro" id="IPR011663">
    <property type="entry name" value="UTRA"/>
</dbReference>
<dbReference type="InterPro" id="IPR028978">
    <property type="entry name" value="Chorismate_lyase_/UTRA_dom_sf"/>
</dbReference>
<dbReference type="Proteomes" id="UP001243286">
    <property type="component" value="Unassembled WGS sequence"/>
</dbReference>
<protein>
    <submittedName>
        <fullName evidence="5">GntR family transcriptional regulator</fullName>
    </submittedName>
</protein>
<dbReference type="InterPro" id="IPR036388">
    <property type="entry name" value="WH-like_DNA-bd_sf"/>
</dbReference>
<evidence type="ECO:0000259" key="4">
    <source>
        <dbReference type="PROSITE" id="PS50949"/>
    </source>
</evidence>
<name>A0ABT6R306_9BACL</name>
<accession>A0ABT6R306</accession>
<evidence type="ECO:0000256" key="1">
    <source>
        <dbReference type="ARBA" id="ARBA00023015"/>
    </source>
</evidence>
<dbReference type="PANTHER" id="PTHR44846">
    <property type="entry name" value="MANNOSYL-D-GLYCERATE TRANSPORT/METABOLISM SYSTEM REPRESSOR MNGR-RELATED"/>
    <property type="match status" value="1"/>
</dbReference>
<keyword evidence="3" id="KW-0804">Transcription</keyword>